<keyword evidence="1" id="KW-0863">Zinc-finger</keyword>
<dbReference type="SUPFAM" id="SSF57756">
    <property type="entry name" value="Retrovirus zinc finger-like domains"/>
    <property type="match status" value="1"/>
</dbReference>
<gene>
    <name evidence="4" type="ORF">PYW07_002944</name>
</gene>
<organism evidence="4 5">
    <name type="scientific">Mythimna separata</name>
    <name type="common">Oriental armyworm</name>
    <name type="synonym">Pseudaletia separata</name>
    <dbReference type="NCBI Taxonomy" id="271217"/>
    <lineage>
        <taxon>Eukaryota</taxon>
        <taxon>Metazoa</taxon>
        <taxon>Ecdysozoa</taxon>
        <taxon>Arthropoda</taxon>
        <taxon>Hexapoda</taxon>
        <taxon>Insecta</taxon>
        <taxon>Pterygota</taxon>
        <taxon>Neoptera</taxon>
        <taxon>Endopterygota</taxon>
        <taxon>Lepidoptera</taxon>
        <taxon>Glossata</taxon>
        <taxon>Ditrysia</taxon>
        <taxon>Noctuoidea</taxon>
        <taxon>Noctuidae</taxon>
        <taxon>Noctuinae</taxon>
        <taxon>Hadenini</taxon>
        <taxon>Mythimna</taxon>
    </lineage>
</organism>
<dbReference type="SMART" id="SM00343">
    <property type="entry name" value="ZnF_C2HC"/>
    <property type="match status" value="2"/>
</dbReference>
<keyword evidence="1" id="KW-0862">Zinc</keyword>
<dbReference type="CDD" id="cd00303">
    <property type="entry name" value="retropepsin_like"/>
    <property type="match status" value="1"/>
</dbReference>
<dbReference type="InterPro" id="IPR036875">
    <property type="entry name" value="Znf_CCHC_sf"/>
</dbReference>
<feature type="compositionally biased region" description="Basic residues" evidence="2">
    <location>
        <begin position="1"/>
        <end position="12"/>
    </location>
</feature>
<comment type="caution">
    <text evidence="4">The sequence shown here is derived from an EMBL/GenBank/DDBJ whole genome shotgun (WGS) entry which is preliminary data.</text>
</comment>
<dbReference type="Proteomes" id="UP001231518">
    <property type="component" value="Chromosome 13"/>
</dbReference>
<protein>
    <recommendedName>
        <fullName evidence="3">CCHC-type domain-containing protein</fullName>
    </recommendedName>
</protein>
<feature type="compositionally biased region" description="Acidic residues" evidence="2">
    <location>
        <begin position="22"/>
        <end position="31"/>
    </location>
</feature>
<dbReference type="Pfam" id="PF03732">
    <property type="entry name" value="Retrotrans_gag"/>
    <property type="match status" value="1"/>
</dbReference>
<feature type="region of interest" description="Disordered" evidence="2">
    <location>
        <begin position="1"/>
        <end position="37"/>
    </location>
</feature>
<feature type="domain" description="CCHC-type" evidence="3">
    <location>
        <begin position="276"/>
        <end position="289"/>
    </location>
</feature>
<accession>A0AAD7YGU2</accession>
<dbReference type="Pfam" id="PF00098">
    <property type="entry name" value="zf-CCHC"/>
    <property type="match status" value="1"/>
</dbReference>
<dbReference type="InterPro" id="IPR005162">
    <property type="entry name" value="Retrotrans_gag_dom"/>
</dbReference>
<dbReference type="GO" id="GO:0003676">
    <property type="term" value="F:nucleic acid binding"/>
    <property type="evidence" value="ECO:0007669"/>
    <property type="project" value="InterPro"/>
</dbReference>
<dbReference type="GO" id="GO:0008270">
    <property type="term" value="F:zinc ion binding"/>
    <property type="evidence" value="ECO:0007669"/>
    <property type="project" value="UniProtKB-KW"/>
</dbReference>
<proteinExistence type="predicted"/>
<dbReference type="Pfam" id="PF12384">
    <property type="entry name" value="Peptidase_A2B"/>
    <property type="match status" value="1"/>
</dbReference>
<sequence>MKRNRRELHGRGVRPPGWDPSSDAEQDEDGDSTPPPARKILKHLLQNEVDKAVRELDSNIGTSQNHRAASLIPEFDPDGEDVTVSVWLRKIDQLGDIHRWSDEIKAFHLQDKLRGQARKWYNRLDEYNYSWDEWKQMLLRAFPKHRDYSALLDEMMQRRKMTNETMTKYYQDKVSMCFRCKLSDSASVSCIIRGLPSSLQPNARAFQCERPEELYEAFLCALDDYRGPAPEIRQPSKDPRPMPAEKKIFTENDPCPRCKKTGHMLRNCTLPDQRVCFKCGKQGHIATRCNNSSAATLQKSTSDVNNSVRDIKIIQNYNDVYKKITKINGVHVKTYIDTGSQVNVMTSRISTLLSLDVIPTSTVLKGFAGGLITSRGKVKFNLEIDGIHVSCEAYLTDIEMGDIHLLIGQPVINATDIALVVSNGTATLMRESDPMPKEDVVEELHKFKIITTMRETLPPGASIIKVLIVGNRQNNDICTAARHYELQGVSYSLPATLLRGDSGHIKVINTGAEEIVWEAGQVLARAESCDTSPTISQDGRL</sequence>
<evidence type="ECO:0000259" key="3">
    <source>
        <dbReference type="PROSITE" id="PS50158"/>
    </source>
</evidence>
<dbReference type="InterPro" id="IPR001878">
    <property type="entry name" value="Znf_CCHC"/>
</dbReference>
<dbReference type="PROSITE" id="PS50158">
    <property type="entry name" value="ZF_CCHC"/>
    <property type="match status" value="1"/>
</dbReference>
<evidence type="ECO:0000256" key="2">
    <source>
        <dbReference type="SAM" id="MobiDB-lite"/>
    </source>
</evidence>
<evidence type="ECO:0000313" key="5">
    <source>
        <dbReference type="Proteomes" id="UP001231518"/>
    </source>
</evidence>
<dbReference type="EMBL" id="JARGEI010000019">
    <property type="protein sequence ID" value="KAJ8714719.1"/>
    <property type="molecule type" value="Genomic_DNA"/>
</dbReference>
<evidence type="ECO:0000256" key="1">
    <source>
        <dbReference type="PROSITE-ProRule" id="PRU00047"/>
    </source>
</evidence>
<dbReference type="Gene3D" id="2.40.70.10">
    <property type="entry name" value="Acid Proteases"/>
    <property type="match status" value="1"/>
</dbReference>
<dbReference type="PANTHER" id="PTHR33194:SF4">
    <property type="entry name" value="CCHC-TYPE DOMAIN-CONTAINING PROTEIN"/>
    <property type="match status" value="1"/>
</dbReference>
<keyword evidence="5" id="KW-1185">Reference proteome</keyword>
<evidence type="ECO:0000313" key="4">
    <source>
        <dbReference type="EMBL" id="KAJ8714719.1"/>
    </source>
</evidence>
<dbReference type="Gene3D" id="4.10.60.10">
    <property type="entry name" value="Zinc finger, CCHC-type"/>
    <property type="match status" value="1"/>
</dbReference>
<dbReference type="InterPro" id="IPR024650">
    <property type="entry name" value="Peptidase_A2B"/>
</dbReference>
<name>A0AAD7YGU2_MYTSE</name>
<dbReference type="SUPFAM" id="SSF50630">
    <property type="entry name" value="Acid proteases"/>
    <property type="match status" value="1"/>
</dbReference>
<keyword evidence="1" id="KW-0479">Metal-binding</keyword>
<dbReference type="InterPro" id="IPR021109">
    <property type="entry name" value="Peptidase_aspartic_dom_sf"/>
</dbReference>
<reference evidence="4" key="1">
    <citation type="submission" date="2023-03" db="EMBL/GenBank/DDBJ databases">
        <title>Chromosome-level genomes of two armyworms, Mythimna separata and Mythimna loreyi, provide insights into the biosynthesis and reception of sex pheromones.</title>
        <authorList>
            <person name="Zhao H."/>
        </authorList>
    </citation>
    <scope>NUCLEOTIDE SEQUENCE</scope>
    <source>
        <strain evidence="4">BeijingLab</strain>
        <tissue evidence="4">Pupa</tissue>
    </source>
</reference>
<dbReference type="AlphaFoldDB" id="A0AAD7YGU2"/>
<dbReference type="PANTHER" id="PTHR33194">
    <property type="entry name" value="ZINC KNUCKLE DOMAINCONTAINING PROTEIN"/>
    <property type="match status" value="1"/>
</dbReference>